<dbReference type="Gene3D" id="3.40.190.10">
    <property type="entry name" value="Periplasmic binding protein-like II"/>
    <property type="match status" value="2"/>
</dbReference>
<dbReference type="OrthoDB" id="8013425at2"/>
<evidence type="ECO:0000256" key="4">
    <source>
        <dbReference type="ARBA" id="ARBA00022448"/>
    </source>
</evidence>
<proteinExistence type="inferred from homology"/>
<dbReference type="InterPro" id="IPR006059">
    <property type="entry name" value="SBP"/>
</dbReference>
<dbReference type="InterPro" id="IPR005948">
    <property type="entry name" value="ThiB-like"/>
</dbReference>
<evidence type="ECO:0000313" key="7">
    <source>
        <dbReference type="EMBL" id="SET44165.1"/>
    </source>
</evidence>
<keyword evidence="4" id="KW-0813">Transport</keyword>
<evidence type="ECO:0000256" key="6">
    <source>
        <dbReference type="ARBA" id="ARBA00022764"/>
    </source>
</evidence>
<evidence type="ECO:0000256" key="5">
    <source>
        <dbReference type="ARBA" id="ARBA00022729"/>
    </source>
</evidence>
<dbReference type="NCBIfam" id="TIGR01276">
    <property type="entry name" value="thiB"/>
    <property type="match status" value="1"/>
</dbReference>
<reference evidence="8" key="1">
    <citation type="submission" date="2016-10" db="EMBL/GenBank/DDBJ databases">
        <authorList>
            <person name="Varghese N."/>
            <person name="Submissions S."/>
        </authorList>
    </citation>
    <scope>NUCLEOTIDE SEQUENCE [LARGE SCALE GENOMIC DNA]</scope>
    <source>
        <strain evidence="8">DSM 18579</strain>
    </source>
</reference>
<evidence type="ECO:0000313" key="8">
    <source>
        <dbReference type="Proteomes" id="UP000242642"/>
    </source>
</evidence>
<keyword evidence="8" id="KW-1185">Reference proteome</keyword>
<accession>A0A1I0EFU4</accession>
<dbReference type="PANTHER" id="PTHR30006:SF3">
    <property type="entry name" value="THIAMINE-BINDING PERIPLASMIC PROTEIN"/>
    <property type="match status" value="1"/>
</dbReference>
<dbReference type="SUPFAM" id="SSF53850">
    <property type="entry name" value="Periplasmic binding protein-like II"/>
    <property type="match status" value="1"/>
</dbReference>
<name>A0A1I0EFU4_9GAMM</name>
<protein>
    <recommendedName>
        <fullName evidence="3">Thiamine-binding periplasmic protein</fullName>
    </recommendedName>
</protein>
<dbReference type="Pfam" id="PF01547">
    <property type="entry name" value="SBP_bac_1"/>
    <property type="match status" value="1"/>
</dbReference>
<evidence type="ECO:0000256" key="2">
    <source>
        <dbReference type="ARBA" id="ARBA00008520"/>
    </source>
</evidence>
<evidence type="ECO:0000256" key="1">
    <source>
        <dbReference type="ARBA" id="ARBA00004418"/>
    </source>
</evidence>
<gene>
    <name evidence="7" type="ORF">SAMN02583745_02372</name>
</gene>
<dbReference type="Proteomes" id="UP000242642">
    <property type="component" value="Unassembled WGS sequence"/>
</dbReference>
<dbReference type="GO" id="GO:0030288">
    <property type="term" value="C:outer membrane-bounded periplasmic space"/>
    <property type="evidence" value="ECO:0007669"/>
    <property type="project" value="InterPro"/>
</dbReference>
<dbReference type="CDD" id="cd13545">
    <property type="entry name" value="PBP2_TbpA"/>
    <property type="match status" value="1"/>
</dbReference>
<dbReference type="GO" id="GO:0015888">
    <property type="term" value="P:thiamine transport"/>
    <property type="evidence" value="ECO:0007669"/>
    <property type="project" value="InterPro"/>
</dbReference>
<sequence>MAVLLPFCRDVYYNFKGEFVFIKSFPIKSLLLSLSATALLSISYSGIANSQLPILTIYTYESFASEFGPGPVIKTEFEKTCECEVKFVGVADGVTLLNKIRQEGKDSTADIILGLDNNLLQEAVDTGLFAPSNVNLQDLDLPFGWATNLFIPYDYGFFSFVYDKNKTKEIPVSLKELVYSDKPWTIIYQDPRTSTPGLGLVLWMQTVFGDDSPDAWANLAKKTVTVTKGWSESYALFLKGEADFVLSYTTSPAYHITEENKDNYAAVDMEEGHYLQIEIAGKLASTPHPELADKFMQFMISPKFQSVIPTTNWMYPVTSDATKPASFAQLALPKHALEYGAVEVADGKQNWVNIWQKAVSQ</sequence>
<dbReference type="NCBIfam" id="TIGR01254">
    <property type="entry name" value="sfuA"/>
    <property type="match status" value="1"/>
</dbReference>
<dbReference type="GO" id="GO:0030975">
    <property type="term" value="F:thiamine binding"/>
    <property type="evidence" value="ECO:0007669"/>
    <property type="project" value="InterPro"/>
</dbReference>
<keyword evidence="5" id="KW-0732">Signal</keyword>
<evidence type="ECO:0000256" key="3">
    <source>
        <dbReference type="ARBA" id="ARBA00019815"/>
    </source>
</evidence>
<dbReference type="PANTHER" id="PTHR30006">
    <property type="entry name" value="THIAMINE-BINDING PERIPLASMIC PROTEIN-RELATED"/>
    <property type="match status" value="1"/>
</dbReference>
<dbReference type="GO" id="GO:0030976">
    <property type="term" value="F:thiamine pyrophosphate binding"/>
    <property type="evidence" value="ECO:0007669"/>
    <property type="project" value="TreeGrafter"/>
</dbReference>
<comment type="subcellular location">
    <subcellularLocation>
        <location evidence="1">Periplasm</location>
    </subcellularLocation>
</comment>
<organism evidence="7 8">
    <name type="scientific">Thorsellia anophelis DSM 18579</name>
    <dbReference type="NCBI Taxonomy" id="1123402"/>
    <lineage>
        <taxon>Bacteria</taxon>
        <taxon>Pseudomonadati</taxon>
        <taxon>Pseudomonadota</taxon>
        <taxon>Gammaproteobacteria</taxon>
        <taxon>Enterobacterales</taxon>
        <taxon>Thorselliaceae</taxon>
        <taxon>Thorsellia</taxon>
    </lineage>
</organism>
<dbReference type="EMBL" id="FOHV01000026">
    <property type="protein sequence ID" value="SET44165.1"/>
    <property type="molecule type" value="Genomic_DNA"/>
</dbReference>
<dbReference type="AlphaFoldDB" id="A0A1I0EFU4"/>
<keyword evidence="6" id="KW-0574">Periplasm</keyword>
<dbReference type="STRING" id="1123402.SAMN02583745_02372"/>
<comment type="similarity">
    <text evidence="2">Belongs to the bacterial solute-binding protein 1 family.</text>
</comment>
<dbReference type="InterPro" id="IPR005967">
    <property type="entry name" value="ThiB"/>
</dbReference>